<reference evidence="5" key="1">
    <citation type="submission" date="2022-07" db="EMBL/GenBank/DDBJ databases">
        <title>Fungi with potential for degradation of polypropylene.</title>
        <authorList>
            <person name="Gostincar C."/>
        </authorList>
    </citation>
    <scope>NUCLEOTIDE SEQUENCE</scope>
    <source>
        <strain evidence="5">EXF-13308</strain>
    </source>
</reference>
<keyword evidence="2" id="KW-0479">Metal-binding</keyword>
<comment type="caution">
    <text evidence="5">The sequence shown here is derived from an EMBL/GenBank/DDBJ whole genome shotgun (WGS) entry which is preliminary data.</text>
</comment>
<evidence type="ECO:0000256" key="3">
    <source>
        <dbReference type="ARBA" id="ARBA00023002"/>
    </source>
</evidence>
<keyword evidence="3" id="KW-0560">Oxidoreductase</keyword>
<evidence type="ECO:0008006" key="7">
    <source>
        <dbReference type="Google" id="ProtNLM"/>
    </source>
</evidence>
<dbReference type="InterPro" id="IPR036396">
    <property type="entry name" value="Cyt_P450_sf"/>
</dbReference>
<evidence type="ECO:0000256" key="2">
    <source>
        <dbReference type="ARBA" id="ARBA00022723"/>
    </source>
</evidence>
<evidence type="ECO:0000256" key="4">
    <source>
        <dbReference type="ARBA" id="ARBA00023004"/>
    </source>
</evidence>
<keyword evidence="6" id="KW-1185">Reference proteome</keyword>
<keyword evidence="4" id="KW-0408">Iron</keyword>
<protein>
    <recommendedName>
        <fullName evidence="7">Cytochrome P450</fullName>
    </recommendedName>
</protein>
<dbReference type="GO" id="GO:0020037">
    <property type="term" value="F:heme binding"/>
    <property type="evidence" value="ECO:0007669"/>
    <property type="project" value="InterPro"/>
</dbReference>
<dbReference type="GO" id="GO:0004497">
    <property type="term" value="F:monooxygenase activity"/>
    <property type="evidence" value="ECO:0007669"/>
    <property type="project" value="InterPro"/>
</dbReference>
<gene>
    <name evidence="5" type="ORF">NKR23_g12292</name>
</gene>
<comment type="similarity">
    <text evidence="1">Belongs to the cytochrome P450 family.</text>
</comment>
<evidence type="ECO:0000256" key="1">
    <source>
        <dbReference type="ARBA" id="ARBA00010617"/>
    </source>
</evidence>
<name>A0AA38R1L1_9PEZI</name>
<proteinExistence type="inferred from homology"/>
<accession>A0AA38R1L1</accession>
<dbReference type="Pfam" id="PF00067">
    <property type="entry name" value="p450"/>
    <property type="match status" value="1"/>
</dbReference>
<dbReference type="Proteomes" id="UP001174694">
    <property type="component" value="Unassembled WGS sequence"/>
</dbReference>
<evidence type="ECO:0000313" key="5">
    <source>
        <dbReference type="EMBL" id="KAJ9130226.1"/>
    </source>
</evidence>
<organism evidence="5 6">
    <name type="scientific">Pleurostoma richardsiae</name>
    <dbReference type="NCBI Taxonomy" id="41990"/>
    <lineage>
        <taxon>Eukaryota</taxon>
        <taxon>Fungi</taxon>
        <taxon>Dikarya</taxon>
        <taxon>Ascomycota</taxon>
        <taxon>Pezizomycotina</taxon>
        <taxon>Sordariomycetes</taxon>
        <taxon>Sordariomycetidae</taxon>
        <taxon>Calosphaeriales</taxon>
        <taxon>Pleurostomataceae</taxon>
        <taxon>Pleurostoma</taxon>
    </lineage>
</organism>
<dbReference type="SUPFAM" id="SSF48264">
    <property type="entry name" value="Cytochrome P450"/>
    <property type="match status" value="1"/>
</dbReference>
<dbReference type="InterPro" id="IPR050364">
    <property type="entry name" value="Cytochrome_P450_fung"/>
</dbReference>
<dbReference type="PANTHER" id="PTHR46300">
    <property type="entry name" value="P450, PUTATIVE (EUROFUNG)-RELATED-RELATED"/>
    <property type="match status" value="1"/>
</dbReference>
<dbReference type="InterPro" id="IPR001128">
    <property type="entry name" value="Cyt_P450"/>
</dbReference>
<dbReference type="GO" id="GO:0016705">
    <property type="term" value="F:oxidoreductase activity, acting on paired donors, with incorporation or reduction of molecular oxygen"/>
    <property type="evidence" value="ECO:0007669"/>
    <property type="project" value="InterPro"/>
</dbReference>
<sequence length="114" mass="13528">MPKIDQGPYLRQLREKYGEMFTLKFGRTYWVILNSRRVATKLLDKRAAIYSSRQSLPMAHEIVSGGKCMLLMPYANDWRRQRKMMMHRVLGVSQKALFKPFQDLESRTLMLQLM</sequence>
<dbReference type="AlphaFoldDB" id="A0AA38R1L1"/>
<dbReference type="PANTHER" id="PTHR46300:SF12">
    <property type="entry name" value="P450, PUTATIVE (EUROFUNG)-RELATED"/>
    <property type="match status" value="1"/>
</dbReference>
<evidence type="ECO:0000313" key="6">
    <source>
        <dbReference type="Proteomes" id="UP001174694"/>
    </source>
</evidence>
<dbReference type="Gene3D" id="1.10.630.10">
    <property type="entry name" value="Cytochrome P450"/>
    <property type="match status" value="1"/>
</dbReference>
<dbReference type="EMBL" id="JANBVO010000099">
    <property type="protein sequence ID" value="KAJ9130226.1"/>
    <property type="molecule type" value="Genomic_DNA"/>
</dbReference>
<dbReference type="GO" id="GO:0005506">
    <property type="term" value="F:iron ion binding"/>
    <property type="evidence" value="ECO:0007669"/>
    <property type="project" value="InterPro"/>
</dbReference>